<comment type="cofactor">
    <cofactor evidence="7">
        <name>Mg(2+)</name>
        <dbReference type="ChEBI" id="CHEBI:18420"/>
    </cofactor>
</comment>
<dbReference type="GO" id="GO:0005886">
    <property type="term" value="C:plasma membrane"/>
    <property type="evidence" value="ECO:0007669"/>
    <property type="project" value="UniProtKB-SubCell"/>
</dbReference>
<name>A0A151APQ8_9CLOT</name>
<comment type="caution">
    <text evidence="9">The sequence shown here is derived from an EMBL/GenBank/DDBJ whole genome shotgun (WGS) entry which is preliminary data.</text>
</comment>
<feature type="binding site" evidence="7">
    <location>
        <position position="216"/>
    </location>
    <ligand>
        <name>Mg(2+)</name>
        <dbReference type="ChEBI" id="CHEBI:18420"/>
    </ligand>
</feature>
<dbReference type="EMBL" id="LTBB01000004">
    <property type="protein sequence ID" value="KYH29387.1"/>
    <property type="molecule type" value="Genomic_DNA"/>
</dbReference>
<feature type="transmembrane region" description="Helical" evidence="8">
    <location>
        <begin position="136"/>
        <end position="157"/>
    </location>
</feature>
<reference evidence="9 10" key="1">
    <citation type="submission" date="2016-02" db="EMBL/GenBank/DDBJ databases">
        <title>Genome sequence of Clostridium colicanis DSM 13634.</title>
        <authorList>
            <person name="Poehlein A."/>
            <person name="Daniel R."/>
        </authorList>
    </citation>
    <scope>NUCLEOTIDE SEQUENCE [LARGE SCALE GENOMIC DNA]</scope>
    <source>
        <strain evidence="9 10">DSM 13634</strain>
    </source>
</reference>
<evidence type="ECO:0000256" key="1">
    <source>
        <dbReference type="ARBA" id="ARBA00004651"/>
    </source>
</evidence>
<evidence type="ECO:0000256" key="3">
    <source>
        <dbReference type="ARBA" id="ARBA00022679"/>
    </source>
</evidence>
<feature type="transmembrane region" description="Helical" evidence="8">
    <location>
        <begin position="188"/>
        <end position="207"/>
    </location>
</feature>
<comment type="subcellular location">
    <subcellularLocation>
        <location evidence="1">Cell membrane</location>
        <topology evidence="1">Multi-pass membrane protein</topology>
    </subcellularLocation>
</comment>
<keyword evidence="6 8" id="KW-0472">Membrane</keyword>
<dbReference type="Pfam" id="PF00953">
    <property type="entry name" value="Glycos_transf_4"/>
    <property type="match status" value="1"/>
</dbReference>
<keyword evidence="7" id="KW-0460">Magnesium</keyword>
<gene>
    <name evidence="9" type="primary">tagO</name>
    <name evidence="9" type="ORF">CLCOL_11350</name>
</gene>
<feature type="transmembrane region" description="Helical" evidence="8">
    <location>
        <begin position="103"/>
        <end position="124"/>
    </location>
</feature>
<keyword evidence="3 9" id="KW-0808">Transferase</keyword>
<feature type="transmembrane region" description="Helical" evidence="8">
    <location>
        <begin position="241"/>
        <end position="262"/>
    </location>
</feature>
<dbReference type="EC" id="2.7.8.33" evidence="9"/>
<organism evidence="9 10">
    <name type="scientific">Clostridium colicanis DSM 13634</name>
    <dbReference type="NCBI Taxonomy" id="1121305"/>
    <lineage>
        <taxon>Bacteria</taxon>
        <taxon>Bacillati</taxon>
        <taxon>Bacillota</taxon>
        <taxon>Clostridia</taxon>
        <taxon>Eubacteriales</taxon>
        <taxon>Clostridiaceae</taxon>
        <taxon>Clostridium</taxon>
    </lineage>
</organism>
<dbReference type="CDD" id="cd06853">
    <property type="entry name" value="GT_WecA_like"/>
    <property type="match status" value="1"/>
</dbReference>
<keyword evidence="4 8" id="KW-0812">Transmembrane</keyword>
<feature type="transmembrane region" description="Helical" evidence="8">
    <location>
        <begin position="320"/>
        <end position="339"/>
    </location>
</feature>
<dbReference type="AlphaFoldDB" id="A0A151APQ8"/>
<sequence>MGMNSIKVLTMISVLISFLLTPFIKKFAFYIKALDIPKDKRKIHKEPIPLLGGIAIYISFLLTIILKEGYLNKSERGILIGATIIVIGGLIDDLKDLKPWMKLAFQLAASIVLIIFEVHIIRVTNPFPTGSSYINLGYWSIPITILWVVGITNALNLIDGVDGLAAGVAFICSFTIFIIAVINSRREAALLTAILSGAIFGFLPYNFNPASIFMGDTGAQLLGFLLAAISLEGTIKSATTFAIAVPILAFGLPIYDTLFAMIRRKVNGKPIMQADRGHLHHRLLDMGLSQKQVVIIMYLISAILGGISIIAMQISTPRSYFLLTAVVIVIALIAWKLGFFKHNE</sequence>
<dbReference type="GO" id="GO:0036380">
    <property type="term" value="F:UDP-N-acetylglucosamine-undecaprenyl-phosphate N-acetylglucosaminephosphotransferase activity"/>
    <property type="evidence" value="ECO:0007669"/>
    <property type="project" value="UniProtKB-EC"/>
</dbReference>
<feature type="binding site" evidence="7">
    <location>
        <position position="156"/>
    </location>
    <ligand>
        <name>Mg(2+)</name>
        <dbReference type="ChEBI" id="CHEBI:18420"/>
    </ligand>
</feature>
<dbReference type="InterPro" id="IPR000715">
    <property type="entry name" value="Glycosyl_transferase_4"/>
</dbReference>
<dbReference type="STRING" id="1121305.CLCOL_11350"/>
<dbReference type="GO" id="GO:0071555">
    <property type="term" value="P:cell wall organization"/>
    <property type="evidence" value="ECO:0007669"/>
    <property type="project" value="TreeGrafter"/>
</dbReference>
<keyword evidence="10" id="KW-1185">Reference proteome</keyword>
<evidence type="ECO:0000256" key="7">
    <source>
        <dbReference type="PIRSR" id="PIRSR600715-1"/>
    </source>
</evidence>
<dbReference type="Proteomes" id="UP000075374">
    <property type="component" value="Unassembled WGS sequence"/>
</dbReference>
<feature type="transmembrane region" description="Helical" evidence="8">
    <location>
        <begin position="78"/>
        <end position="94"/>
    </location>
</feature>
<dbReference type="GO" id="GO:0009103">
    <property type="term" value="P:lipopolysaccharide biosynthetic process"/>
    <property type="evidence" value="ECO:0007669"/>
    <property type="project" value="TreeGrafter"/>
</dbReference>
<keyword evidence="5 8" id="KW-1133">Transmembrane helix</keyword>
<keyword evidence="7" id="KW-0479">Metal-binding</keyword>
<feature type="transmembrane region" description="Helical" evidence="8">
    <location>
        <begin position="48"/>
        <end position="66"/>
    </location>
</feature>
<keyword evidence="2" id="KW-1003">Cell membrane</keyword>
<evidence type="ECO:0000313" key="9">
    <source>
        <dbReference type="EMBL" id="KYH29387.1"/>
    </source>
</evidence>
<dbReference type="PANTHER" id="PTHR22926:SF3">
    <property type="entry name" value="UNDECAPRENYL-PHOSPHATE ALPHA-N-ACETYLGLUCOSAMINYL 1-PHOSPHATE TRANSFERASE"/>
    <property type="match status" value="1"/>
</dbReference>
<dbReference type="PANTHER" id="PTHR22926">
    <property type="entry name" value="PHOSPHO-N-ACETYLMURAMOYL-PENTAPEPTIDE-TRANSFERASE"/>
    <property type="match status" value="1"/>
</dbReference>
<proteinExistence type="predicted"/>
<feature type="transmembrane region" description="Helical" evidence="8">
    <location>
        <begin position="6"/>
        <end position="24"/>
    </location>
</feature>
<dbReference type="GO" id="GO:0046872">
    <property type="term" value="F:metal ion binding"/>
    <property type="evidence" value="ECO:0007669"/>
    <property type="project" value="UniProtKB-KW"/>
</dbReference>
<evidence type="ECO:0000256" key="4">
    <source>
        <dbReference type="ARBA" id="ARBA00022692"/>
    </source>
</evidence>
<feature type="transmembrane region" description="Helical" evidence="8">
    <location>
        <begin position="293"/>
        <end position="314"/>
    </location>
</feature>
<dbReference type="PATRIC" id="fig|1121305.3.peg.1135"/>
<evidence type="ECO:0000256" key="5">
    <source>
        <dbReference type="ARBA" id="ARBA00022989"/>
    </source>
</evidence>
<evidence type="ECO:0000313" key="10">
    <source>
        <dbReference type="Proteomes" id="UP000075374"/>
    </source>
</evidence>
<dbReference type="GO" id="GO:0044038">
    <property type="term" value="P:cell wall macromolecule biosynthetic process"/>
    <property type="evidence" value="ECO:0007669"/>
    <property type="project" value="TreeGrafter"/>
</dbReference>
<accession>A0A151APQ8</accession>
<protein>
    <submittedName>
        <fullName evidence="9">Putative undecaprenyl-phosphate N-acetylglucosaminyl 1-phosphate transferase</fullName>
        <ecNumber evidence="9">2.7.8.33</ecNumber>
    </submittedName>
</protein>
<evidence type="ECO:0000256" key="8">
    <source>
        <dbReference type="SAM" id="Phobius"/>
    </source>
</evidence>
<evidence type="ECO:0000256" key="6">
    <source>
        <dbReference type="ARBA" id="ARBA00023136"/>
    </source>
</evidence>
<evidence type="ECO:0000256" key="2">
    <source>
        <dbReference type="ARBA" id="ARBA00022475"/>
    </source>
</evidence>
<feature type="transmembrane region" description="Helical" evidence="8">
    <location>
        <begin position="164"/>
        <end position="182"/>
    </location>
</feature>
<dbReference type="PROSITE" id="PS01348">
    <property type="entry name" value="MRAY_2"/>
    <property type="match status" value="1"/>
</dbReference>
<dbReference type="InterPro" id="IPR018480">
    <property type="entry name" value="PNAcMuramoyl-5peptid_Trfase_CS"/>
</dbReference>